<evidence type="ECO:0000313" key="5">
    <source>
        <dbReference type="EMBL" id="TWU74028.1"/>
    </source>
</evidence>
<reference evidence="4 6" key="1">
    <citation type="journal article" date="2016" name="Genome Biol. Evol.">
        <title>Divergent and convergent evolution of fungal pathogenicity.</title>
        <authorList>
            <person name="Shang Y."/>
            <person name="Xiao G."/>
            <person name="Zheng P."/>
            <person name="Cen K."/>
            <person name="Zhan S."/>
            <person name="Wang C."/>
        </authorList>
    </citation>
    <scope>NUCLEOTIDE SEQUENCE [LARGE SCALE GENOMIC DNA]</scope>
    <source>
        <strain evidence="4 6">RCEF 4871</strain>
    </source>
</reference>
<organism evidence="4 6">
    <name type="scientific">Metarhizium rileyi (strain RCEF 4871)</name>
    <name type="common">Nomuraea rileyi</name>
    <dbReference type="NCBI Taxonomy" id="1649241"/>
    <lineage>
        <taxon>Eukaryota</taxon>
        <taxon>Fungi</taxon>
        <taxon>Dikarya</taxon>
        <taxon>Ascomycota</taxon>
        <taxon>Pezizomycotina</taxon>
        <taxon>Sordariomycetes</taxon>
        <taxon>Hypocreomycetidae</taxon>
        <taxon>Hypocreales</taxon>
        <taxon>Clavicipitaceae</taxon>
        <taxon>Metarhizium</taxon>
    </lineage>
</organism>
<evidence type="ECO:0000313" key="7">
    <source>
        <dbReference type="Proteomes" id="UP000317257"/>
    </source>
</evidence>
<evidence type="ECO:0000313" key="4">
    <source>
        <dbReference type="EMBL" id="OAA41276.1"/>
    </source>
</evidence>
<feature type="transmembrane region" description="Helical" evidence="2">
    <location>
        <begin position="468"/>
        <end position="490"/>
    </location>
</feature>
<dbReference type="EMBL" id="AZHC01000016">
    <property type="protein sequence ID" value="OAA41276.1"/>
    <property type="molecule type" value="Genomic_DNA"/>
</dbReference>
<dbReference type="Proteomes" id="UP000317257">
    <property type="component" value="Unassembled WGS sequence"/>
</dbReference>
<feature type="chain" id="PRO_5007884752" evidence="3">
    <location>
        <begin position="20"/>
        <end position="520"/>
    </location>
</feature>
<keyword evidence="2" id="KW-1133">Transmembrane helix</keyword>
<accession>A0A167CJU8</accession>
<dbReference type="OrthoDB" id="409848at2759"/>
<dbReference type="AlphaFoldDB" id="A0A167CJU8"/>
<gene>
    <name evidence="5" type="ORF">ED733_001748</name>
    <name evidence="4" type="ORF">NOR_05354</name>
</gene>
<dbReference type="EMBL" id="SBHS01000013">
    <property type="protein sequence ID" value="TWU74028.1"/>
    <property type="molecule type" value="Genomic_DNA"/>
</dbReference>
<sequence>MKGFAKLVFLAASATLGQAAFREGCADAPWDSSTDFWLTKFENDPTLPFLPTYNNTYVTMRNRQSRYVVLYCSKDPPPTSLVGESALIIKAPVKNVAALDGFSQNLIEMLGMSTSIKRTGVYAEVTSSCVRGNMKDKITFDDDKWDKAEDVDVTFYGDTTQSDNQKVLIYNVGNYAPLSQLGYLKFVSMFFGMEELGQKLYNAIAANYRCAAAQVQQAVMDGTYPRGASISPIRKDGDKFTVFQGVWWNTILSDAGSRLVNVSADGEASEKSNPTKPDLVTIDASSSGNTFAQSSWAIIDTTQYDQLPGKQAPMTLPKETRVTADTYITRSGASTSSYAVKNGNVFLTDKASNRNRRHNFFDRGSARPDQVIRDIISVVSPSFVADYTNQFIRSVSNPNDEIALRRYTNTCATKDKELETLRLTSCTLPSWASGYHSTGLKPNAYGTDETESLAFRVSSSRLSGGQKAGIAVGSVLVFLLIAAAAGLGVYKCRRSRAASKTKGSEMDQVEKGSIASKSTK</sequence>
<evidence type="ECO:0000313" key="6">
    <source>
        <dbReference type="Proteomes" id="UP000243498"/>
    </source>
</evidence>
<reference evidence="5" key="3">
    <citation type="journal article" date="2019" name="Microbiol. Resour. Announc.">
        <title>Genome Sequence of Metarhizium rileyi, a Microbial Control Agent for Lepidoptera.</title>
        <authorList>
            <person name="Binneck E."/>
            <person name="Lastra C.C.L."/>
            <person name="Sosa-Gomez D.R."/>
        </authorList>
    </citation>
    <scope>NUCLEOTIDE SEQUENCE</scope>
    <source>
        <strain evidence="5">Cep018-CH2</strain>
    </source>
</reference>
<dbReference type="PANTHER" id="PTHR38360:SF1">
    <property type="entry name" value="F12P19.7"/>
    <property type="match status" value="1"/>
</dbReference>
<proteinExistence type="predicted"/>
<feature type="signal peptide" evidence="3">
    <location>
        <begin position="1"/>
        <end position="19"/>
    </location>
</feature>
<keyword evidence="6" id="KW-1185">Reference proteome</keyword>
<evidence type="ECO:0000256" key="2">
    <source>
        <dbReference type="SAM" id="Phobius"/>
    </source>
</evidence>
<accession>A0A5C6GBD2</accession>
<dbReference type="OMA" id="CADAPWD"/>
<keyword evidence="2" id="KW-0812">Transmembrane</keyword>
<dbReference type="STRING" id="1081105.A0A167CJU8"/>
<evidence type="ECO:0000256" key="1">
    <source>
        <dbReference type="SAM" id="MobiDB-lite"/>
    </source>
</evidence>
<keyword evidence="2" id="KW-0472">Membrane</keyword>
<keyword evidence="3" id="KW-0732">Signal</keyword>
<name>A0A167CJU8_METRR</name>
<dbReference type="Proteomes" id="UP000243498">
    <property type="component" value="Unassembled WGS sequence"/>
</dbReference>
<reference evidence="7" key="2">
    <citation type="submission" date="2018-12" db="EMBL/GenBank/DDBJ databases">
        <title>The complete genome of Metarhizium rileyi, a key fungal pathogen of Lepidoptera.</title>
        <authorList>
            <person name="Binneck E."/>
            <person name="Lastra C.C.L."/>
            <person name="Sosa-Gomez D.R."/>
        </authorList>
    </citation>
    <scope>NUCLEOTIDE SEQUENCE [LARGE SCALE GENOMIC DNA]</scope>
    <source>
        <strain evidence="7">Cep018-CH2</strain>
    </source>
</reference>
<feature type="region of interest" description="Disordered" evidence="1">
    <location>
        <begin position="501"/>
        <end position="520"/>
    </location>
</feature>
<dbReference type="PANTHER" id="PTHR38360">
    <property type="entry name" value="OS03G0120000 PROTEIN"/>
    <property type="match status" value="1"/>
</dbReference>
<evidence type="ECO:0000256" key="3">
    <source>
        <dbReference type="SAM" id="SignalP"/>
    </source>
</evidence>
<comment type="caution">
    <text evidence="4">The sequence shown here is derived from an EMBL/GenBank/DDBJ whole genome shotgun (WGS) entry which is preliminary data.</text>
</comment>
<protein>
    <submittedName>
        <fullName evidence="4">Periplasmic binding protein</fullName>
    </submittedName>
</protein>